<gene>
    <name evidence="1" type="ORF">E1295_31880</name>
</gene>
<evidence type="ECO:0000313" key="2">
    <source>
        <dbReference type="Proteomes" id="UP000295136"/>
    </source>
</evidence>
<sequence>MAPTIAAIMQGIETRLETIAGLRVSSYVADQINPPQAFVGVPEIPDYHATMRRARITVEPTVTVLVSAALDRVGQMKLAEFANPDGALSVVAAIEGDRKLGGVVDDCIVASFRPLGLEEVGLIGYYGGVFALRVAARGV</sequence>
<name>A0A4R5EZJ3_9ACTN</name>
<dbReference type="AlphaFoldDB" id="A0A4R5EZJ3"/>
<dbReference type="Proteomes" id="UP000295136">
    <property type="component" value="Unassembled WGS sequence"/>
</dbReference>
<proteinExistence type="predicted"/>
<evidence type="ECO:0000313" key="1">
    <source>
        <dbReference type="EMBL" id="TDE40501.1"/>
    </source>
</evidence>
<dbReference type="EMBL" id="SMLD01000108">
    <property type="protein sequence ID" value="TDE40501.1"/>
    <property type="molecule type" value="Genomic_DNA"/>
</dbReference>
<accession>A0A4R5EZJ3</accession>
<reference evidence="1 2" key="1">
    <citation type="submission" date="2019-03" db="EMBL/GenBank/DDBJ databases">
        <title>Draft genome sequences of novel Actinobacteria.</title>
        <authorList>
            <person name="Sahin N."/>
            <person name="Ay H."/>
            <person name="Saygin H."/>
        </authorList>
    </citation>
    <scope>NUCLEOTIDE SEQUENCE [LARGE SCALE GENOMIC DNA]</scope>
    <source>
        <strain evidence="1 2">6K102</strain>
    </source>
</reference>
<organism evidence="1 2">
    <name type="scientific">Nonomuraea mesophila</name>
    <dbReference type="NCBI Taxonomy" id="2530382"/>
    <lineage>
        <taxon>Bacteria</taxon>
        <taxon>Bacillati</taxon>
        <taxon>Actinomycetota</taxon>
        <taxon>Actinomycetes</taxon>
        <taxon>Streptosporangiales</taxon>
        <taxon>Streptosporangiaceae</taxon>
        <taxon>Nonomuraea</taxon>
    </lineage>
</organism>
<dbReference type="RefSeq" id="WP_132636111.1">
    <property type="nucleotide sequence ID" value="NZ_SMLD01000108.1"/>
</dbReference>
<comment type="caution">
    <text evidence="1">The sequence shown here is derived from an EMBL/GenBank/DDBJ whole genome shotgun (WGS) entry which is preliminary data.</text>
</comment>
<keyword evidence="2" id="KW-1185">Reference proteome</keyword>
<protein>
    <submittedName>
        <fullName evidence="1">Uncharacterized protein</fullName>
    </submittedName>
</protein>